<dbReference type="Gene3D" id="3.40.109.10">
    <property type="entry name" value="NADH Oxidase"/>
    <property type="match status" value="1"/>
</dbReference>
<dbReference type="AlphaFoldDB" id="A0A9D9IK00"/>
<keyword evidence="5" id="KW-0560">Oxidoreductase</keyword>
<feature type="domain" description="Nitroreductase" evidence="7">
    <location>
        <begin position="46"/>
        <end position="198"/>
    </location>
</feature>
<evidence type="ECO:0000313" key="9">
    <source>
        <dbReference type="Proteomes" id="UP000823757"/>
    </source>
</evidence>
<protein>
    <submittedName>
        <fullName evidence="8">Nitroreductase family protein</fullName>
    </submittedName>
</protein>
<feature type="signal peptide" evidence="6">
    <location>
        <begin position="1"/>
        <end position="22"/>
    </location>
</feature>
<comment type="caution">
    <text evidence="8">The sequence shown here is derived from an EMBL/GenBank/DDBJ whole genome shotgun (WGS) entry which is preliminary data.</text>
</comment>
<keyword evidence="6" id="KW-0732">Signal</keyword>
<evidence type="ECO:0000256" key="3">
    <source>
        <dbReference type="ARBA" id="ARBA00022630"/>
    </source>
</evidence>
<dbReference type="GO" id="GO:0016491">
    <property type="term" value="F:oxidoreductase activity"/>
    <property type="evidence" value="ECO:0007669"/>
    <property type="project" value="UniProtKB-KW"/>
</dbReference>
<reference evidence="8" key="1">
    <citation type="submission" date="2020-10" db="EMBL/GenBank/DDBJ databases">
        <authorList>
            <person name="Gilroy R."/>
        </authorList>
    </citation>
    <scope>NUCLEOTIDE SEQUENCE</scope>
    <source>
        <strain evidence="8">B1-13419</strain>
    </source>
</reference>
<organism evidence="8 9">
    <name type="scientific">Candidatus Cryptobacteroides faecigallinarum</name>
    <dbReference type="NCBI Taxonomy" id="2840763"/>
    <lineage>
        <taxon>Bacteria</taxon>
        <taxon>Pseudomonadati</taxon>
        <taxon>Bacteroidota</taxon>
        <taxon>Bacteroidia</taxon>
        <taxon>Bacteroidales</taxon>
        <taxon>Candidatus Cryptobacteroides</taxon>
    </lineage>
</organism>
<dbReference type="PANTHER" id="PTHR43673:SF2">
    <property type="entry name" value="NITROREDUCTASE"/>
    <property type="match status" value="1"/>
</dbReference>
<proteinExistence type="inferred from homology"/>
<comment type="cofactor">
    <cofactor evidence="1">
        <name>FMN</name>
        <dbReference type="ChEBI" id="CHEBI:58210"/>
    </cofactor>
</comment>
<feature type="chain" id="PRO_5039022377" evidence="6">
    <location>
        <begin position="23"/>
        <end position="217"/>
    </location>
</feature>
<dbReference type="InterPro" id="IPR000415">
    <property type="entry name" value="Nitroreductase-like"/>
</dbReference>
<evidence type="ECO:0000256" key="6">
    <source>
        <dbReference type="SAM" id="SignalP"/>
    </source>
</evidence>
<dbReference type="PANTHER" id="PTHR43673">
    <property type="entry name" value="NAD(P)H NITROREDUCTASE YDGI-RELATED"/>
    <property type="match status" value="1"/>
</dbReference>
<dbReference type="Proteomes" id="UP000823757">
    <property type="component" value="Unassembled WGS sequence"/>
</dbReference>
<evidence type="ECO:0000313" key="8">
    <source>
        <dbReference type="EMBL" id="MBO8474179.1"/>
    </source>
</evidence>
<dbReference type="Pfam" id="PF00881">
    <property type="entry name" value="Nitroreductase"/>
    <property type="match status" value="1"/>
</dbReference>
<evidence type="ECO:0000256" key="5">
    <source>
        <dbReference type="ARBA" id="ARBA00023002"/>
    </source>
</evidence>
<gene>
    <name evidence="8" type="ORF">IAB91_02665</name>
</gene>
<reference evidence="8" key="2">
    <citation type="journal article" date="2021" name="PeerJ">
        <title>Extensive microbial diversity within the chicken gut microbiome revealed by metagenomics and culture.</title>
        <authorList>
            <person name="Gilroy R."/>
            <person name="Ravi A."/>
            <person name="Getino M."/>
            <person name="Pursley I."/>
            <person name="Horton D.L."/>
            <person name="Alikhan N.F."/>
            <person name="Baker D."/>
            <person name="Gharbi K."/>
            <person name="Hall N."/>
            <person name="Watson M."/>
            <person name="Adriaenssens E.M."/>
            <person name="Foster-Nyarko E."/>
            <person name="Jarju S."/>
            <person name="Secka A."/>
            <person name="Antonio M."/>
            <person name="Oren A."/>
            <person name="Chaudhuri R.R."/>
            <person name="La Ragione R."/>
            <person name="Hildebrand F."/>
            <person name="Pallen M.J."/>
        </authorList>
    </citation>
    <scope>NUCLEOTIDE SEQUENCE</scope>
    <source>
        <strain evidence="8">B1-13419</strain>
    </source>
</reference>
<evidence type="ECO:0000259" key="7">
    <source>
        <dbReference type="Pfam" id="PF00881"/>
    </source>
</evidence>
<sequence length="217" mass="23306">MKTIRISAISAAALIICSTVLSGCCNNGNSAAKDAASVSETVIDNIMTRRSIRQYKPQAVGRDTMQIILNCGINAPNGQNKQSWEVRVVDNPEYIAGITAAYVRENPAAAEDPTFVNMFRNAPTVVFIANDPSYDFSQIDCGLLSENMILSAWSMGIGSCCLGGPARFMNTSPAAADFVKKLGFSEGYELLLCIGFGYPDEAPAAKPRDASKVRFID</sequence>
<dbReference type="SUPFAM" id="SSF55469">
    <property type="entry name" value="FMN-dependent nitroreductase-like"/>
    <property type="match status" value="1"/>
</dbReference>
<keyword evidence="4" id="KW-0288">FMN</keyword>
<evidence type="ECO:0000256" key="2">
    <source>
        <dbReference type="ARBA" id="ARBA00007118"/>
    </source>
</evidence>
<keyword evidence="3" id="KW-0285">Flavoprotein</keyword>
<dbReference type="InterPro" id="IPR029479">
    <property type="entry name" value="Nitroreductase"/>
</dbReference>
<dbReference type="EMBL" id="JADIMD010000036">
    <property type="protein sequence ID" value="MBO8474179.1"/>
    <property type="molecule type" value="Genomic_DNA"/>
</dbReference>
<accession>A0A9D9IK00</accession>
<evidence type="ECO:0000256" key="1">
    <source>
        <dbReference type="ARBA" id="ARBA00001917"/>
    </source>
</evidence>
<dbReference type="PROSITE" id="PS51257">
    <property type="entry name" value="PROKAR_LIPOPROTEIN"/>
    <property type="match status" value="1"/>
</dbReference>
<comment type="similarity">
    <text evidence="2">Belongs to the nitroreductase family.</text>
</comment>
<name>A0A9D9IK00_9BACT</name>
<evidence type="ECO:0000256" key="4">
    <source>
        <dbReference type="ARBA" id="ARBA00022643"/>
    </source>
</evidence>